<dbReference type="EMBL" id="CAJNOQ010006981">
    <property type="protein sequence ID" value="CAF1153947.1"/>
    <property type="molecule type" value="Genomic_DNA"/>
</dbReference>
<comment type="caution">
    <text evidence="5">The sequence shown here is derived from an EMBL/GenBank/DDBJ whole genome shotgun (WGS) entry which is preliminary data.</text>
</comment>
<keyword evidence="2" id="KW-0677">Repeat</keyword>
<evidence type="ECO:0000313" key="7">
    <source>
        <dbReference type="Proteomes" id="UP000663829"/>
    </source>
</evidence>
<dbReference type="PROSITE" id="PS00018">
    <property type="entry name" value="EF_HAND_1"/>
    <property type="match status" value="1"/>
</dbReference>
<evidence type="ECO:0000256" key="3">
    <source>
        <dbReference type="ARBA" id="ARBA00022837"/>
    </source>
</evidence>
<dbReference type="OrthoDB" id="191686at2759"/>
<organism evidence="5 7">
    <name type="scientific">Didymodactylos carnosus</name>
    <dbReference type="NCBI Taxonomy" id="1234261"/>
    <lineage>
        <taxon>Eukaryota</taxon>
        <taxon>Metazoa</taxon>
        <taxon>Spiralia</taxon>
        <taxon>Gnathifera</taxon>
        <taxon>Rotifera</taxon>
        <taxon>Eurotatoria</taxon>
        <taxon>Bdelloidea</taxon>
        <taxon>Philodinida</taxon>
        <taxon>Philodinidae</taxon>
        <taxon>Didymodactylos</taxon>
    </lineage>
</organism>
<dbReference type="Proteomes" id="UP000663829">
    <property type="component" value="Unassembled WGS sequence"/>
</dbReference>
<dbReference type="AlphaFoldDB" id="A0A814SXQ8"/>
<dbReference type="GO" id="GO:0005509">
    <property type="term" value="F:calcium ion binding"/>
    <property type="evidence" value="ECO:0007669"/>
    <property type="project" value="InterPro"/>
</dbReference>
<protein>
    <recommendedName>
        <fullName evidence="4">EF-hand domain-containing protein</fullName>
    </recommendedName>
</protein>
<dbReference type="PROSITE" id="PS50222">
    <property type="entry name" value="EF_HAND_2"/>
    <property type="match status" value="1"/>
</dbReference>
<dbReference type="Pfam" id="PF13833">
    <property type="entry name" value="EF-hand_8"/>
    <property type="match status" value="1"/>
</dbReference>
<feature type="domain" description="EF-hand" evidence="4">
    <location>
        <begin position="63"/>
        <end position="98"/>
    </location>
</feature>
<keyword evidence="3" id="KW-0106">Calcium</keyword>
<evidence type="ECO:0000313" key="6">
    <source>
        <dbReference type="EMBL" id="CAF3917398.1"/>
    </source>
</evidence>
<dbReference type="PANTHER" id="PTHR23055">
    <property type="entry name" value="CALCIUM BINDING PROTEINS"/>
    <property type="match status" value="1"/>
</dbReference>
<reference evidence="5" key="1">
    <citation type="submission" date="2021-02" db="EMBL/GenBank/DDBJ databases">
        <authorList>
            <person name="Nowell W R."/>
        </authorList>
    </citation>
    <scope>NUCLEOTIDE SEQUENCE</scope>
</reference>
<evidence type="ECO:0000259" key="4">
    <source>
        <dbReference type="PROSITE" id="PS50222"/>
    </source>
</evidence>
<dbReference type="PRINTS" id="PR00450">
    <property type="entry name" value="RECOVERIN"/>
</dbReference>
<evidence type="ECO:0000256" key="1">
    <source>
        <dbReference type="ARBA" id="ARBA00022723"/>
    </source>
</evidence>
<dbReference type="Gene3D" id="1.10.238.10">
    <property type="entry name" value="EF-hand"/>
    <property type="match status" value="1"/>
</dbReference>
<dbReference type="InterPro" id="IPR002048">
    <property type="entry name" value="EF_hand_dom"/>
</dbReference>
<accession>A0A814SXQ8</accession>
<dbReference type="PANTHER" id="PTHR23055:SF69">
    <property type="entry name" value="NEURONAL CALCIUM SENSOR 2"/>
    <property type="match status" value="1"/>
</dbReference>
<dbReference type="InterPro" id="IPR018247">
    <property type="entry name" value="EF_Hand_1_Ca_BS"/>
</dbReference>
<evidence type="ECO:0000313" key="5">
    <source>
        <dbReference type="EMBL" id="CAF1153947.1"/>
    </source>
</evidence>
<keyword evidence="7" id="KW-1185">Reference proteome</keyword>
<evidence type="ECO:0000256" key="2">
    <source>
        <dbReference type="ARBA" id="ARBA00022737"/>
    </source>
</evidence>
<dbReference type="Proteomes" id="UP000681722">
    <property type="component" value="Unassembled WGS sequence"/>
</dbReference>
<proteinExistence type="predicted"/>
<dbReference type="InterPro" id="IPR011992">
    <property type="entry name" value="EF-hand-dom_pair"/>
</dbReference>
<keyword evidence="1" id="KW-0479">Metal-binding</keyword>
<dbReference type="SUPFAM" id="SSF47473">
    <property type="entry name" value="EF-hand"/>
    <property type="match status" value="1"/>
</dbReference>
<dbReference type="EMBL" id="CAJOBC010006981">
    <property type="protein sequence ID" value="CAF3917398.1"/>
    <property type="molecule type" value="Genomic_DNA"/>
</dbReference>
<dbReference type="InterPro" id="IPR028846">
    <property type="entry name" value="Recoverin"/>
</dbReference>
<gene>
    <name evidence="5" type="ORF">GPM918_LOCUS21328</name>
    <name evidence="6" type="ORF">SRO942_LOCUS21325</name>
</gene>
<sequence>MGAEESTIPERLNSSQIQALASKTKYSKDEIEKYYHKFITEYPSGKISKETFYEAYHELHPEAKSHQDAAMFKKFDINNSGDIDFREFMVALKANSATLKLLINKDDIYQEHWTKTKVRNQDAAKF</sequence>
<name>A0A814SXQ8_9BILA</name>